<dbReference type="InterPro" id="IPR012910">
    <property type="entry name" value="Plug_dom"/>
</dbReference>
<evidence type="ECO:0000256" key="9">
    <source>
        <dbReference type="ARBA" id="ARBA00023237"/>
    </source>
</evidence>
<evidence type="ECO:0000256" key="4">
    <source>
        <dbReference type="ARBA" id="ARBA00022452"/>
    </source>
</evidence>
<keyword evidence="7 10" id="KW-0472">Membrane</keyword>
<dbReference type="InterPro" id="IPR039426">
    <property type="entry name" value="TonB-dep_rcpt-like"/>
</dbReference>
<dbReference type="InterPro" id="IPR010105">
    <property type="entry name" value="TonB_sidphr_rcpt"/>
</dbReference>
<dbReference type="Gene3D" id="2.170.130.10">
    <property type="entry name" value="TonB-dependent receptor, plug domain"/>
    <property type="match status" value="1"/>
</dbReference>
<dbReference type="InterPro" id="IPR000531">
    <property type="entry name" value="Beta-barrel_TonB"/>
</dbReference>
<feature type="domain" description="TonB-dependent receptor-like beta-barrel" evidence="13">
    <location>
        <begin position="261"/>
        <end position="688"/>
    </location>
</feature>
<dbReference type="Gene3D" id="2.40.170.20">
    <property type="entry name" value="TonB-dependent receptor, beta-barrel domain"/>
    <property type="match status" value="1"/>
</dbReference>
<feature type="chain" id="PRO_5047248499" evidence="12">
    <location>
        <begin position="31"/>
        <end position="720"/>
    </location>
</feature>
<evidence type="ECO:0000256" key="2">
    <source>
        <dbReference type="ARBA" id="ARBA00009810"/>
    </source>
</evidence>
<keyword evidence="9 10" id="KW-0998">Cell outer membrane</keyword>
<protein>
    <submittedName>
        <fullName evidence="15">Iron complex outermembrane receptor protein</fullName>
    </submittedName>
</protein>
<keyword evidence="16" id="KW-1185">Reference proteome</keyword>
<evidence type="ECO:0000256" key="1">
    <source>
        <dbReference type="ARBA" id="ARBA00004571"/>
    </source>
</evidence>
<comment type="similarity">
    <text evidence="2 10 11">Belongs to the TonB-dependent receptor family.</text>
</comment>
<dbReference type="PROSITE" id="PS52016">
    <property type="entry name" value="TONB_DEPENDENT_REC_3"/>
    <property type="match status" value="1"/>
</dbReference>
<evidence type="ECO:0000256" key="12">
    <source>
        <dbReference type="SAM" id="SignalP"/>
    </source>
</evidence>
<dbReference type="SUPFAM" id="SSF56935">
    <property type="entry name" value="Porins"/>
    <property type="match status" value="1"/>
</dbReference>
<evidence type="ECO:0000256" key="5">
    <source>
        <dbReference type="ARBA" id="ARBA00022692"/>
    </source>
</evidence>
<evidence type="ECO:0000256" key="6">
    <source>
        <dbReference type="ARBA" id="ARBA00023077"/>
    </source>
</evidence>
<feature type="signal peptide" evidence="12">
    <location>
        <begin position="1"/>
        <end position="30"/>
    </location>
</feature>
<dbReference type="PANTHER" id="PTHR32552">
    <property type="entry name" value="FERRICHROME IRON RECEPTOR-RELATED"/>
    <property type="match status" value="1"/>
</dbReference>
<accession>A0ABR6RBZ8</accession>
<proteinExistence type="inferred from homology"/>
<organism evidence="15 16">
    <name type="scientific">Comamonas odontotermitis</name>
    <dbReference type="NCBI Taxonomy" id="379895"/>
    <lineage>
        <taxon>Bacteria</taxon>
        <taxon>Pseudomonadati</taxon>
        <taxon>Pseudomonadota</taxon>
        <taxon>Betaproteobacteria</taxon>
        <taxon>Burkholderiales</taxon>
        <taxon>Comamonadaceae</taxon>
        <taxon>Comamonas</taxon>
    </lineage>
</organism>
<evidence type="ECO:0000259" key="13">
    <source>
        <dbReference type="Pfam" id="PF00593"/>
    </source>
</evidence>
<keyword evidence="6 11" id="KW-0798">TonB box</keyword>
<dbReference type="Pfam" id="PF07715">
    <property type="entry name" value="Plug"/>
    <property type="match status" value="1"/>
</dbReference>
<keyword evidence="4 10" id="KW-1134">Transmembrane beta strand</keyword>
<evidence type="ECO:0000313" key="16">
    <source>
        <dbReference type="Proteomes" id="UP000562492"/>
    </source>
</evidence>
<dbReference type="Proteomes" id="UP000562492">
    <property type="component" value="Unassembled WGS sequence"/>
</dbReference>
<evidence type="ECO:0000259" key="14">
    <source>
        <dbReference type="Pfam" id="PF07715"/>
    </source>
</evidence>
<gene>
    <name evidence="15" type="ORF">HNP33_000721</name>
</gene>
<dbReference type="EMBL" id="JACHKZ010000003">
    <property type="protein sequence ID" value="MBB6576673.1"/>
    <property type="molecule type" value="Genomic_DNA"/>
</dbReference>
<evidence type="ECO:0000256" key="11">
    <source>
        <dbReference type="RuleBase" id="RU003357"/>
    </source>
</evidence>
<keyword evidence="5 10" id="KW-0812">Transmembrane</keyword>
<dbReference type="PANTHER" id="PTHR32552:SF82">
    <property type="entry name" value="FCUA PROTEIN"/>
    <property type="match status" value="1"/>
</dbReference>
<dbReference type="NCBIfam" id="TIGR01783">
    <property type="entry name" value="TonB-siderophor"/>
    <property type="match status" value="1"/>
</dbReference>
<dbReference type="InterPro" id="IPR037066">
    <property type="entry name" value="Plug_dom_sf"/>
</dbReference>
<feature type="domain" description="TonB-dependent receptor plug" evidence="14">
    <location>
        <begin position="85"/>
        <end position="183"/>
    </location>
</feature>
<comment type="caution">
    <text evidence="15">The sequence shown here is derived from an EMBL/GenBank/DDBJ whole genome shotgun (WGS) entry which is preliminary data.</text>
</comment>
<evidence type="ECO:0000256" key="10">
    <source>
        <dbReference type="PROSITE-ProRule" id="PRU01360"/>
    </source>
</evidence>
<reference evidence="15 16" key="1">
    <citation type="submission" date="2020-08" db="EMBL/GenBank/DDBJ databases">
        <title>Functional genomics of gut bacteria from endangered species of beetles.</title>
        <authorList>
            <person name="Carlos-Shanley C."/>
        </authorList>
    </citation>
    <scope>NUCLEOTIDE SEQUENCE [LARGE SCALE GENOMIC DNA]</scope>
    <source>
        <strain evidence="15 16">S00124</strain>
    </source>
</reference>
<name>A0ABR6RBZ8_9BURK</name>
<dbReference type="Pfam" id="PF00593">
    <property type="entry name" value="TonB_dep_Rec_b-barrel"/>
    <property type="match status" value="1"/>
</dbReference>
<dbReference type="InterPro" id="IPR036942">
    <property type="entry name" value="Beta-barrel_TonB_sf"/>
</dbReference>
<evidence type="ECO:0000256" key="8">
    <source>
        <dbReference type="ARBA" id="ARBA00023170"/>
    </source>
</evidence>
<evidence type="ECO:0000256" key="7">
    <source>
        <dbReference type="ARBA" id="ARBA00023136"/>
    </source>
</evidence>
<comment type="subcellular location">
    <subcellularLocation>
        <location evidence="1 10">Cell outer membrane</location>
        <topology evidence="1 10">Multi-pass membrane protein</topology>
    </subcellularLocation>
</comment>
<keyword evidence="12" id="KW-0732">Signal</keyword>
<dbReference type="CDD" id="cd01347">
    <property type="entry name" value="ligand_gated_channel"/>
    <property type="match status" value="1"/>
</dbReference>
<evidence type="ECO:0000256" key="3">
    <source>
        <dbReference type="ARBA" id="ARBA00022448"/>
    </source>
</evidence>
<sequence length="720" mass="77057">MKTKLLGAHKARRLHGVAAAMLAISPAAWAQSAPAAPTAPNSPEATLSEVKVQAAQDKSQLPRLAPGGQVGKAAGLGLLGNVDTIDAPFNITAYSSELMQDQNASTVAAVLENDPSVRFTTNTGHINENYLIRGFDINASEVAMNGLYGIAPDSNIPTEFIERVELLKGPGALLSGMSPAGGVGGVVNIVTKRPTAQPLTRVTTSFTSGSQLQAHADVSRRFGPENRLGIRFNGLLGNGETSVDDQKRRRNLGALALDYQGDRFSLGLDAYHYRAHMNNGSPVMVSFAKMDHLIAAPDGRNNLFRGVNSVVENEGVVLRGSVDLNDRWQLFGSAGRALHHYEGQPTGTRVVLNAVGDGSAVGQTYNLEGFTNTTAWETGVRGSFETGSVKHQVVVAYNFMNQKSGRALPITVSPNYTTNIYDPVDPIMAPARQGTRRENDNDITSLALADTLSFAQDKVLLTLGLRHQRVHQKMKGYDESAVTPAAGLVVKPWGDDVSLYANYIQGLSPGVEVGSTYANAGEVFPPYKTKQMEMGVKWRAGAFTNTLALFQIEKPSTVIDSATNTLQLGGEQRNRGVEWNTSGEALRGLRVLGGIAYLQPRLTGTQGGKNDGNDAFGAARWTANLGGDWDIPGLPGAALSGRVVHTGKQWVNAANTLRAPSWTRVDLGARYATTMAGKRTVFRANVDNAFDRKYWAGAFADNFLTVGAPRTYRVSASVDF</sequence>
<keyword evidence="3 10" id="KW-0813">Transport</keyword>
<evidence type="ECO:0000313" key="15">
    <source>
        <dbReference type="EMBL" id="MBB6576673.1"/>
    </source>
</evidence>
<keyword evidence="8 15" id="KW-0675">Receptor</keyword>